<dbReference type="InterPro" id="IPR006329">
    <property type="entry name" value="AMPD"/>
</dbReference>
<name>A0A0M9GB09_LEPPY</name>
<dbReference type="GO" id="GO:0046033">
    <property type="term" value="P:AMP metabolic process"/>
    <property type="evidence" value="ECO:0007669"/>
    <property type="project" value="TreeGrafter"/>
</dbReference>
<dbReference type="GO" id="GO:0003876">
    <property type="term" value="F:AMP deaminase activity"/>
    <property type="evidence" value="ECO:0007669"/>
    <property type="project" value="UniProtKB-EC"/>
</dbReference>
<evidence type="ECO:0000256" key="8">
    <source>
        <dbReference type="SAM" id="MobiDB-lite"/>
    </source>
</evidence>
<dbReference type="Gene3D" id="3.20.20.140">
    <property type="entry name" value="Metal-dependent hydrolases"/>
    <property type="match status" value="2"/>
</dbReference>
<evidence type="ECO:0000256" key="7">
    <source>
        <dbReference type="ARBA" id="ARBA00022833"/>
    </source>
</evidence>
<feature type="region of interest" description="Disordered" evidence="8">
    <location>
        <begin position="1372"/>
        <end position="1413"/>
    </location>
</feature>
<evidence type="ECO:0000256" key="3">
    <source>
        <dbReference type="ARBA" id="ARBA00006676"/>
    </source>
</evidence>
<dbReference type="Proteomes" id="UP000037923">
    <property type="component" value="Unassembled WGS sequence"/>
</dbReference>
<dbReference type="RefSeq" id="XP_015665036.1">
    <property type="nucleotide sequence ID" value="XM_015797028.1"/>
</dbReference>
<dbReference type="GeneID" id="26901017"/>
<evidence type="ECO:0000313" key="9">
    <source>
        <dbReference type="EMBL" id="KPA86597.1"/>
    </source>
</evidence>
<evidence type="ECO:0000256" key="4">
    <source>
        <dbReference type="ARBA" id="ARBA00012775"/>
    </source>
</evidence>
<feature type="region of interest" description="Disordered" evidence="8">
    <location>
        <begin position="29"/>
        <end position="51"/>
    </location>
</feature>
<dbReference type="SUPFAM" id="SSF51556">
    <property type="entry name" value="Metallo-dependent hydrolases"/>
    <property type="match status" value="2"/>
</dbReference>
<keyword evidence="7" id="KW-0862">Zinc</keyword>
<dbReference type="GO" id="GO:0005829">
    <property type="term" value="C:cytosol"/>
    <property type="evidence" value="ECO:0007669"/>
    <property type="project" value="TreeGrafter"/>
</dbReference>
<keyword evidence="5" id="KW-0479">Metal-binding</keyword>
<evidence type="ECO:0000256" key="5">
    <source>
        <dbReference type="ARBA" id="ARBA00022723"/>
    </source>
</evidence>
<feature type="compositionally biased region" description="Basic and acidic residues" evidence="8">
    <location>
        <begin position="1386"/>
        <end position="1396"/>
    </location>
</feature>
<dbReference type="FunFam" id="4.10.800.20:FF:000004">
    <property type="entry name" value="Probable amp deaminase"/>
    <property type="match status" value="1"/>
</dbReference>
<comment type="cofactor">
    <cofactor evidence="1">
        <name>Zn(2+)</name>
        <dbReference type="ChEBI" id="CHEBI:29105"/>
    </cofactor>
</comment>
<dbReference type="PANTHER" id="PTHR11359">
    <property type="entry name" value="AMP DEAMINASE"/>
    <property type="match status" value="1"/>
</dbReference>
<evidence type="ECO:0000256" key="2">
    <source>
        <dbReference type="ARBA" id="ARBA00004955"/>
    </source>
</evidence>
<evidence type="ECO:0000313" key="10">
    <source>
        <dbReference type="Proteomes" id="UP000037923"/>
    </source>
</evidence>
<keyword evidence="6" id="KW-0378">Hydrolase</keyword>
<proteinExistence type="inferred from homology"/>
<keyword evidence="10" id="KW-1185">Reference proteome</keyword>
<dbReference type="OrthoDB" id="1723809at2759"/>
<dbReference type="Gene3D" id="4.10.800.20">
    <property type="match status" value="2"/>
</dbReference>
<organism evidence="9 10">
    <name type="scientific">Leptomonas pyrrhocoris</name>
    <name type="common">Firebug parasite</name>
    <dbReference type="NCBI Taxonomy" id="157538"/>
    <lineage>
        <taxon>Eukaryota</taxon>
        <taxon>Discoba</taxon>
        <taxon>Euglenozoa</taxon>
        <taxon>Kinetoplastea</taxon>
        <taxon>Metakinetoplastina</taxon>
        <taxon>Trypanosomatida</taxon>
        <taxon>Trypanosomatidae</taxon>
        <taxon>Leishmaniinae</taxon>
        <taxon>Leptomonas</taxon>
    </lineage>
</organism>
<dbReference type="GO" id="GO:0046872">
    <property type="term" value="F:metal ion binding"/>
    <property type="evidence" value="ECO:0007669"/>
    <property type="project" value="UniProtKB-KW"/>
</dbReference>
<dbReference type="Pfam" id="PF19326">
    <property type="entry name" value="AMP_deaminase"/>
    <property type="match status" value="2"/>
</dbReference>
<gene>
    <name evidence="9" type="ORF">ABB37_00720</name>
</gene>
<dbReference type="GO" id="GO:0032264">
    <property type="term" value="P:IMP salvage"/>
    <property type="evidence" value="ECO:0007669"/>
    <property type="project" value="UniProtKB-UniPathway"/>
</dbReference>
<dbReference type="PROSITE" id="PS00485">
    <property type="entry name" value="A_DEAMINASE"/>
    <property type="match status" value="1"/>
</dbReference>
<dbReference type="PANTHER" id="PTHR11359:SF4">
    <property type="entry name" value="AMP DEAMINASE"/>
    <property type="match status" value="1"/>
</dbReference>
<dbReference type="EC" id="3.5.4.6" evidence="4"/>
<dbReference type="InterPro" id="IPR006650">
    <property type="entry name" value="A/AMP_deam_AS"/>
</dbReference>
<dbReference type="VEuPathDB" id="TriTrypDB:LpyrH10_01_7200"/>
<comment type="similarity">
    <text evidence="3">Belongs to the metallo-dependent hydrolases superfamily. Adenosine and AMP deaminases family.</text>
</comment>
<comment type="caution">
    <text evidence="9">The sequence shown here is derived from an EMBL/GenBank/DDBJ whole genome shotgun (WGS) entry which is preliminary data.</text>
</comment>
<sequence>MHSSFTSSTGDDGPRHGVKLAPFLTRSSSTGTVPFSDAAASRHSHTNDSDCFRDTHPRDASELFQVVIDGDDGGVEMHRVHDRIEAALRVRSLYQPFEARLGGRDRVNPYLSSPIPSRVTISQENGMYHVSEHDVSLYLSIPSWTEYALDVQRVRLTVGNGGCIKSCHHRLGIMQERSRMFFLLNAEMEEQPNYHKGGGVFSTATKVDNAVVFAESMDAQQLLDAVKEVYRRTPEAPIRLRDGSNMTLHELLDTHGVVNADDLTVAGLCWQRGEDMLPSGQIGSSNYGTMAALGAELHFTFTDLRGSLSGRVLRRVVARVEQPSQTPQGAEYTLPLFGVHSHEVSELAEFLRRRVEGPHSRVRYILNVSFTATPSFEVLSNCETVQDQLDNVFLPLFKATLAPDVPENANVAWLIDQVGGVQLQCGRDDVENDFNEAAPPPGEVPVSAKQSELYYLYYLYANLSVLNSLRRRKGQDALQLRCTGNKPTGMDDLIGGYMLADVITRATKVTDYPVLQYLCGLHRVGLTVSPLCDHMEGTVSYKSHPLPNFLHRCLHIAISTESPLRYHHNPRALVEEYATAQKIFRLSSLDVTEMAHNSVLMSSFSSDVKRQWLGDGYQLGVEGNNFERSHVTNARLTFREEAWQLERNMMRDLHLKPVHEVGAGLSRWHYLSSVQEVEYDTVMDTRVRFPRTVLKGPHSDLKAAMAAPRVARALDLRHQYIWRPPPPWESTQRHGVETDFQRRTATFNEDEWTYAASDAVFIAYPKSAVHAWPRSLPTLDDFHQHLRELRAICSGPEVKEYAHKRLENLDHKFRLHLALNHENEAGTTEDRLSSNRDFYQATKVDTHIHMAAGMTPKKILQFVLAKLKESGDDIAMKKGDEIITLGQLFSKAGITPNLTVDQLNVQADHTLFERFDNFNNKYNPMENGDLRSLMLKTDNFMNGRYFAELIHDVFEQYSRDRYTYAENRVSVYGINIKEWDKLANWFATHGMANKHNKWIIQVPRVYKVFRAQNVIGSFGQYLQNIFQPLWEASLHPSEHPTLHNFLNHVSGFDSVDNEATIDLPFTTVSPWAWTSVENPPYNYYLYYLYANIRTLNEFRASRGFSTFALRPHCGESGSEEHLYGAFLCANSICHGINLRNDPPMQYLYYLTQIGLHVSPLSNNALFLYFLNNPFPDFFRRGLNVSLSTDDPMMFHQTQEPLIEEYSIAARVWGLSANDLCEIARNSVLQCGFDNAFKRSAIGDRWFLSSSLGNDPLRTHLSDIRVAFRFETYHTEMQQLELCCGRPVSRFMMTAAEERAIDVEIVDVRREHILLSTHDQVMEVMLREMEENKSQILLARTQIDQLRRQQRSLLENITEIGLQRQEAEEAAAVEERARTASKGPLYVRDKAHGDGRGRQSVRSSVDSVQCPTQQSETLKRLLRWKPMPTDLMRSVTQASVSGTRGRPLPPLPGRASNDGTGYFPRPPPATY</sequence>
<dbReference type="FunFam" id="3.20.20.140:FF:000035">
    <property type="entry name" value="Probable amp deaminase"/>
    <property type="match status" value="1"/>
</dbReference>
<evidence type="ECO:0000256" key="1">
    <source>
        <dbReference type="ARBA" id="ARBA00001947"/>
    </source>
</evidence>
<dbReference type="InterPro" id="IPR032466">
    <property type="entry name" value="Metal_Hydrolase"/>
</dbReference>
<comment type="pathway">
    <text evidence="2">Purine metabolism; IMP biosynthesis via salvage pathway; IMP from AMP: step 1/1.</text>
</comment>
<feature type="compositionally biased region" description="Low complexity" evidence="8">
    <location>
        <begin position="1397"/>
        <end position="1408"/>
    </location>
</feature>
<dbReference type="RefSeq" id="XP_015665035.1">
    <property type="nucleotide sequence ID" value="XM_015797027.1"/>
</dbReference>
<dbReference type="OMA" id="TELAHNS"/>
<dbReference type="EMBL" id="LGTL01000001">
    <property type="protein sequence ID" value="KPA86597.1"/>
    <property type="molecule type" value="Genomic_DNA"/>
</dbReference>
<reference evidence="9 10" key="1">
    <citation type="submission" date="2015-07" db="EMBL/GenBank/DDBJ databases">
        <title>High-quality genome of monoxenous trypanosomatid Leptomonas pyrrhocoris.</title>
        <authorList>
            <person name="Flegontov P."/>
            <person name="Butenko A."/>
            <person name="Firsov S."/>
            <person name="Vlcek C."/>
            <person name="Logacheva M.D."/>
            <person name="Field M."/>
            <person name="Filatov D."/>
            <person name="Flegontova O."/>
            <person name="Gerasimov E."/>
            <person name="Jackson A.P."/>
            <person name="Kelly S."/>
            <person name="Opperdoes F."/>
            <person name="O'Reilly A."/>
            <person name="Votypka J."/>
            <person name="Yurchenko V."/>
            <person name="Lukes J."/>
        </authorList>
    </citation>
    <scope>NUCLEOTIDE SEQUENCE [LARGE SCALE GENOMIC DNA]</scope>
    <source>
        <strain evidence="9">H10</strain>
    </source>
</reference>
<protein>
    <recommendedName>
        <fullName evidence="4">AMP deaminase</fullName>
        <ecNumber evidence="4">3.5.4.6</ecNumber>
    </recommendedName>
</protein>
<dbReference type="EMBL" id="LGTL01000001">
    <property type="protein sequence ID" value="KPA86596.1"/>
    <property type="molecule type" value="Genomic_DNA"/>
</dbReference>
<dbReference type="UniPathway" id="UPA00591">
    <property type="reaction ID" value="UER00663"/>
</dbReference>
<evidence type="ECO:0000256" key="6">
    <source>
        <dbReference type="ARBA" id="ARBA00022801"/>
    </source>
</evidence>
<accession>A0A0M9GB09</accession>
<feature type="region of interest" description="Disordered" evidence="8">
    <location>
        <begin position="1433"/>
        <end position="1470"/>
    </location>
</feature>